<sequence length="345" mass="37880">MELHDLKLMLQKHLTDGLVTIVGSGLSCAEGLPGMGELASHLDTTVIPGLAAADRDRWTAISPLISAKGLEAALLEVPPTPGLETAIVTRTAELIASRERQIVAEVFSRTRTLRFTRLIKQLLKPQTGLPIVTTNYDRLIEVAVEEAGLGVDTLFVGHFAGELNEAESRLSFCREVTLRGKQVQYRYRLRANVFKPHGSLDWYHRDGKPVRYSGDLDLPRLIITPGLNKFRNGYESPFDRHRERANAAIDRASRFLVIGYGFNDDHLETHLTPRIRSGVPTLLLTHTLSANALKLVAECPTVIAIHRAELGGIAGSSVHVAGVETFFSGLALWDLGAFVAEVLEP</sequence>
<comment type="caution">
    <text evidence="1">The sequence shown here is derived from an EMBL/GenBank/DDBJ whole genome shotgun (WGS) entry which is preliminary data.</text>
</comment>
<name>A0ABS9Z368_9HYPH</name>
<protein>
    <submittedName>
        <fullName evidence="1">SIR2 family protein</fullName>
    </submittedName>
</protein>
<dbReference type="Proteomes" id="UP001139104">
    <property type="component" value="Unassembled WGS sequence"/>
</dbReference>
<evidence type="ECO:0000313" key="2">
    <source>
        <dbReference type="Proteomes" id="UP001139104"/>
    </source>
</evidence>
<accession>A0ABS9Z368</accession>
<organism evidence="1 2">
    <name type="scientific">Candidatus Rhodoblastus alkanivorans</name>
    <dbReference type="NCBI Taxonomy" id="2954117"/>
    <lineage>
        <taxon>Bacteria</taxon>
        <taxon>Pseudomonadati</taxon>
        <taxon>Pseudomonadota</taxon>
        <taxon>Alphaproteobacteria</taxon>
        <taxon>Hyphomicrobiales</taxon>
        <taxon>Rhodoblastaceae</taxon>
        <taxon>Rhodoblastus</taxon>
    </lineage>
</organism>
<dbReference type="Pfam" id="PF13289">
    <property type="entry name" value="SIR2_2"/>
    <property type="match status" value="1"/>
</dbReference>
<dbReference type="PROSITE" id="PS51257">
    <property type="entry name" value="PROKAR_LIPOPROTEIN"/>
    <property type="match status" value="1"/>
</dbReference>
<gene>
    <name evidence="1" type="ORF">K2U94_03160</name>
</gene>
<keyword evidence="2" id="KW-1185">Reference proteome</keyword>
<dbReference type="SUPFAM" id="SSF52467">
    <property type="entry name" value="DHS-like NAD/FAD-binding domain"/>
    <property type="match status" value="1"/>
</dbReference>
<dbReference type="RefSeq" id="WP_243065815.1">
    <property type="nucleotide sequence ID" value="NZ_JAIVFK010000094.1"/>
</dbReference>
<proteinExistence type="predicted"/>
<reference evidence="1" key="1">
    <citation type="journal article" date="2022" name="ISME J.">
        <title>Identification of active gaseous-alkane degraders at natural gas seeps.</title>
        <authorList>
            <person name="Farhan Ul Haque M."/>
            <person name="Hernandez M."/>
            <person name="Crombie A.T."/>
            <person name="Murrell J.C."/>
        </authorList>
    </citation>
    <scope>NUCLEOTIDE SEQUENCE</scope>
    <source>
        <strain evidence="1">PC2</strain>
    </source>
</reference>
<evidence type="ECO:0000313" key="1">
    <source>
        <dbReference type="EMBL" id="MCI4681770.1"/>
    </source>
</evidence>
<dbReference type="EMBL" id="JAIVFP010000001">
    <property type="protein sequence ID" value="MCI4681770.1"/>
    <property type="molecule type" value="Genomic_DNA"/>
</dbReference>
<dbReference type="InterPro" id="IPR029035">
    <property type="entry name" value="DHS-like_NAD/FAD-binding_dom"/>
</dbReference>